<gene>
    <name evidence="2" type="ORF">GPL20_02545</name>
</gene>
<keyword evidence="3" id="KW-1185">Reference proteome</keyword>
<dbReference type="EMBL" id="WQNE01000001">
    <property type="protein sequence ID" value="MVT71999.1"/>
    <property type="molecule type" value="Genomic_DNA"/>
</dbReference>
<dbReference type="Proteomes" id="UP000449969">
    <property type="component" value="Unassembled WGS sequence"/>
</dbReference>
<reference evidence="2 3" key="1">
    <citation type="submission" date="2019-12" db="EMBL/GenBank/DDBJ databases">
        <title>Draft genome sequences Bradyrhizobium cajani AMBPC1010, Bradyrhizobium pachyrhizi AMBPC1040 and Bradyrhizobium yuanmingense ALSPC3051, three plant growth promoting strains isolated from nodules of Cajanus cajan L. in Dominican Republic.</title>
        <authorList>
            <person name="Flores-Felix J.D."/>
            <person name="Araujo J."/>
            <person name="Diaz-Alcantara C."/>
            <person name="Gonzalez-Andres F."/>
            <person name="Velazquez E."/>
        </authorList>
    </citation>
    <scope>NUCLEOTIDE SEQUENCE [LARGE SCALE GENOMIC DNA]</scope>
    <source>
        <strain evidence="2 3">1010</strain>
    </source>
</reference>
<keyword evidence="1" id="KW-0812">Transmembrane</keyword>
<proteinExistence type="predicted"/>
<keyword evidence="1" id="KW-1133">Transmembrane helix</keyword>
<keyword evidence="1" id="KW-0472">Membrane</keyword>
<evidence type="ECO:0000256" key="1">
    <source>
        <dbReference type="SAM" id="Phobius"/>
    </source>
</evidence>
<organism evidence="2 3">
    <name type="scientific">Bradyrhizobium cajani</name>
    <dbReference type="NCBI Taxonomy" id="1928661"/>
    <lineage>
        <taxon>Bacteria</taxon>
        <taxon>Pseudomonadati</taxon>
        <taxon>Pseudomonadota</taxon>
        <taxon>Alphaproteobacteria</taxon>
        <taxon>Hyphomicrobiales</taxon>
        <taxon>Nitrobacteraceae</taxon>
        <taxon>Bradyrhizobium</taxon>
    </lineage>
</organism>
<sequence length="325" mass="34560">MRSAVDFNHFNPSKSAVFRRPWREIGLIYFSGQRSWAGIEASRRHRKHRAVLLATLATLALLPGCATAPLVQGSGLSSYDGLNQSDGKLTKSRLQVKKEQVAVAKTVNIAPTAFPRSVAPELTDEQRLLVANAVSRALCINLSDRFTLVAPDTPADLTVRAAVTRVTPTDEVAAGVSAATSIGASFVDTSVPIPVPRIPIGLGDLSIEAEAVDRTGRQQAAMVWARGATAFFSTPRASKASDAYELAGAFGDDFGKLLNKGESPFEGFNIELPTWQKVSSNMGLAPKYAACETYGRAPGIAGLVGGKLGLPPEWTDDGPKATRKQ</sequence>
<accession>A0A844T6I7</accession>
<dbReference type="OrthoDB" id="7629881at2"/>
<dbReference type="RefSeq" id="WP_157327341.1">
    <property type="nucleotide sequence ID" value="NZ_JANADL010000009.1"/>
</dbReference>
<dbReference type="Pfam" id="PF11769">
    <property type="entry name" value="DUF3313"/>
    <property type="match status" value="1"/>
</dbReference>
<comment type="caution">
    <text evidence="2">The sequence shown here is derived from an EMBL/GenBank/DDBJ whole genome shotgun (WGS) entry which is preliminary data.</text>
</comment>
<dbReference type="AlphaFoldDB" id="A0A844T6I7"/>
<feature type="transmembrane region" description="Helical" evidence="1">
    <location>
        <begin position="50"/>
        <end position="71"/>
    </location>
</feature>
<evidence type="ECO:0000313" key="2">
    <source>
        <dbReference type="EMBL" id="MVT71999.1"/>
    </source>
</evidence>
<dbReference type="InterPro" id="IPR021747">
    <property type="entry name" value="DUF3313"/>
</dbReference>
<protein>
    <submittedName>
        <fullName evidence="2">DUF3313 family protein</fullName>
    </submittedName>
</protein>
<name>A0A844T6I7_9BRAD</name>
<evidence type="ECO:0000313" key="3">
    <source>
        <dbReference type="Proteomes" id="UP000449969"/>
    </source>
</evidence>